<dbReference type="InterPro" id="IPR014001">
    <property type="entry name" value="Helicase_ATP-bd"/>
</dbReference>
<dbReference type="GO" id="GO:0003678">
    <property type="term" value="F:DNA helicase activity"/>
    <property type="evidence" value="ECO:0007669"/>
    <property type="project" value="TreeGrafter"/>
</dbReference>
<keyword evidence="4" id="KW-0238">DNA-binding</keyword>
<dbReference type="PROSITE" id="PS51192">
    <property type="entry name" value="HELICASE_ATP_BIND_1"/>
    <property type="match status" value="1"/>
</dbReference>
<dbReference type="InterPro" id="IPR027417">
    <property type="entry name" value="P-loop_NTPase"/>
</dbReference>
<dbReference type="GO" id="GO:0003677">
    <property type="term" value="F:DNA binding"/>
    <property type="evidence" value="ECO:0007669"/>
    <property type="project" value="UniProtKB-KW"/>
</dbReference>
<gene>
    <name evidence="7" type="ORF">S01H1_81032</name>
</gene>
<reference evidence="7" key="1">
    <citation type="journal article" date="2014" name="Front. Microbiol.">
        <title>High frequency of phylogenetically diverse reductive dehalogenase-homologous genes in deep subseafloor sedimentary metagenomes.</title>
        <authorList>
            <person name="Kawai M."/>
            <person name="Futagami T."/>
            <person name="Toyoda A."/>
            <person name="Takaki Y."/>
            <person name="Nishi S."/>
            <person name="Hori S."/>
            <person name="Arai W."/>
            <person name="Tsubouchi T."/>
            <person name="Morono Y."/>
            <person name="Uchiyama I."/>
            <person name="Ito T."/>
            <person name="Fujiyama A."/>
            <person name="Inagaki F."/>
            <person name="Takami H."/>
        </authorList>
    </citation>
    <scope>NUCLEOTIDE SEQUENCE</scope>
    <source>
        <strain evidence="7">Expedition CK06-06</strain>
    </source>
</reference>
<evidence type="ECO:0000259" key="6">
    <source>
        <dbReference type="PROSITE" id="PS51192"/>
    </source>
</evidence>
<dbReference type="GO" id="GO:0016787">
    <property type="term" value="F:hydrolase activity"/>
    <property type="evidence" value="ECO:0007669"/>
    <property type="project" value="UniProtKB-KW"/>
</dbReference>
<proteinExistence type="predicted"/>
<name>X0YTJ9_9ZZZZ</name>
<evidence type="ECO:0000313" key="7">
    <source>
        <dbReference type="EMBL" id="GAG51673.1"/>
    </source>
</evidence>
<dbReference type="InterPro" id="IPR011545">
    <property type="entry name" value="DEAD/DEAH_box_helicase_dom"/>
</dbReference>
<keyword evidence="3" id="KW-0347">Helicase</keyword>
<evidence type="ECO:0000256" key="2">
    <source>
        <dbReference type="ARBA" id="ARBA00022801"/>
    </source>
</evidence>
<dbReference type="EMBL" id="BARS01054790">
    <property type="protein sequence ID" value="GAG51673.1"/>
    <property type="molecule type" value="Genomic_DNA"/>
</dbReference>
<evidence type="ECO:0000256" key="4">
    <source>
        <dbReference type="ARBA" id="ARBA00023125"/>
    </source>
</evidence>
<dbReference type="PANTHER" id="PTHR47964">
    <property type="entry name" value="ATP-DEPENDENT DNA HELICASE HOMOLOG RECG, CHLOROPLASTIC"/>
    <property type="match status" value="1"/>
</dbReference>
<keyword evidence="3" id="KW-0067">ATP-binding</keyword>
<feature type="non-terminal residue" evidence="7">
    <location>
        <position position="213"/>
    </location>
</feature>
<feature type="non-terminal residue" evidence="7">
    <location>
        <position position="1"/>
    </location>
</feature>
<dbReference type="GO" id="GO:0006281">
    <property type="term" value="P:DNA repair"/>
    <property type="evidence" value="ECO:0007669"/>
    <property type="project" value="UniProtKB-KW"/>
</dbReference>
<keyword evidence="5" id="KW-0234">DNA repair</keyword>
<dbReference type="SMART" id="SM00487">
    <property type="entry name" value="DEXDc"/>
    <property type="match status" value="1"/>
</dbReference>
<keyword evidence="3" id="KW-0547">Nucleotide-binding</keyword>
<feature type="domain" description="Helicase ATP-binding" evidence="6">
    <location>
        <begin position="98"/>
        <end position="213"/>
    </location>
</feature>
<protein>
    <recommendedName>
        <fullName evidence="6">Helicase ATP-binding domain-containing protein</fullName>
    </recommendedName>
</protein>
<keyword evidence="2" id="KW-0378">Hydrolase</keyword>
<sequence length="213" mass="23746">VFPPEYLEEHNLWPIGRALPEIHKPSDWENLKHARRRFVYQELFILQLALAVRRARQRKFSDAPVLEASAKIDARIRRLFPFELTAGQRKSIEQIAHDMAQTAPMNRLLQGDVGSGKTVVAVYAMLAAVANGHQAVMMAPTEVLARQHGKTLRRLLQNSHVRMAELTGGLSAAQRSAMLEAIADGRIDVVVGTQAIIQDDVNFSKLGLVVIDE</sequence>
<evidence type="ECO:0000256" key="1">
    <source>
        <dbReference type="ARBA" id="ARBA00022763"/>
    </source>
</evidence>
<dbReference type="GO" id="GO:0005524">
    <property type="term" value="F:ATP binding"/>
    <property type="evidence" value="ECO:0007669"/>
    <property type="project" value="InterPro"/>
</dbReference>
<dbReference type="Pfam" id="PF00270">
    <property type="entry name" value="DEAD"/>
    <property type="match status" value="1"/>
</dbReference>
<dbReference type="Gene3D" id="3.40.50.300">
    <property type="entry name" value="P-loop containing nucleotide triphosphate hydrolases"/>
    <property type="match status" value="1"/>
</dbReference>
<evidence type="ECO:0000256" key="3">
    <source>
        <dbReference type="ARBA" id="ARBA00022806"/>
    </source>
</evidence>
<dbReference type="AlphaFoldDB" id="X0YTJ9"/>
<organism evidence="7">
    <name type="scientific">marine sediment metagenome</name>
    <dbReference type="NCBI Taxonomy" id="412755"/>
    <lineage>
        <taxon>unclassified sequences</taxon>
        <taxon>metagenomes</taxon>
        <taxon>ecological metagenomes</taxon>
    </lineage>
</organism>
<evidence type="ECO:0000256" key="5">
    <source>
        <dbReference type="ARBA" id="ARBA00023204"/>
    </source>
</evidence>
<dbReference type="SUPFAM" id="SSF52540">
    <property type="entry name" value="P-loop containing nucleoside triphosphate hydrolases"/>
    <property type="match status" value="1"/>
</dbReference>
<keyword evidence="1" id="KW-0227">DNA damage</keyword>
<dbReference type="PANTHER" id="PTHR47964:SF1">
    <property type="entry name" value="ATP-DEPENDENT DNA HELICASE HOMOLOG RECG, CHLOROPLASTIC"/>
    <property type="match status" value="1"/>
</dbReference>
<accession>X0YTJ9</accession>
<dbReference type="InterPro" id="IPR047112">
    <property type="entry name" value="RecG/Mfd"/>
</dbReference>
<comment type="caution">
    <text evidence="7">The sequence shown here is derived from an EMBL/GenBank/DDBJ whole genome shotgun (WGS) entry which is preliminary data.</text>
</comment>